<feature type="domain" description="Aminoglycoside phosphotransferase" evidence="1">
    <location>
        <begin position="64"/>
        <end position="289"/>
    </location>
</feature>
<name>A0ABQ1NK57_9MICC</name>
<dbReference type="Pfam" id="PF01636">
    <property type="entry name" value="APH"/>
    <property type="match status" value="1"/>
</dbReference>
<dbReference type="InterPro" id="IPR011009">
    <property type="entry name" value="Kinase-like_dom_sf"/>
</dbReference>
<gene>
    <name evidence="2" type="ORF">GCM10011512_02420</name>
</gene>
<keyword evidence="3" id="KW-1185">Reference proteome</keyword>
<dbReference type="RefSeq" id="WP_188665090.1">
    <property type="nucleotide sequence ID" value="NZ_BMJI01000001.1"/>
</dbReference>
<dbReference type="InterPro" id="IPR002575">
    <property type="entry name" value="Aminoglycoside_PTrfase"/>
</dbReference>
<dbReference type="PANTHER" id="PTHR21310">
    <property type="entry name" value="AMINOGLYCOSIDE PHOSPHOTRANSFERASE-RELATED-RELATED"/>
    <property type="match status" value="1"/>
</dbReference>
<organism evidence="2 3">
    <name type="scientific">Tersicoccus solisilvae</name>
    <dbReference type="NCBI Taxonomy" id="1882339"/>
    <lineage>
        <taxon>Bacteria</taxon>
        <taxon>Bacillati</taxon>
        <taxon>Actinomycetota</taxon>
        <taxon>Actinomycetes</taxon>
        <taxon>Micrococcales</taxon>
        <taxon>Micrococcaceae</taxon>
        <taxon>Tersicoccus</taxon>
    </lineage>
</organism>
<dbReference type="PANTHER" id="PTHR21310:SF15">
    <property type="entry name" value="AMINOGLYCOSIDE PHOSPHOTRANSFERASE DOMAIN-CONTAINING PROTEIN"/>
    <property type="match status" value="1"/>
</dbReference>
<dbReference type="EMBL" id="BMJI01000001">
    <property type="protein sequence ID" value="GGC79287.1"/>
    <property type="molecule type" value="Genomic_DNA"/>
</dbReference>
<proteinExistence type="predicted"/>
<dbReference type="Gene3D" id="3.90.1200.10">
    <property type="match status" value="1"/>
</dbReference>
<reference evidence="3" key="1">
    <citation type="journal article" date="2019" name="Int. J. Syst. Evol. Microbiol.">
        <title>The Global Catalogue of Microorganisms (GCM) 10K type strain sequencing project: providing services to taxonomists for standard genome sequencing and annotation.</title>
        <authorList>
            <consortium name="The Broad Institute Genomics Platform"/>
            <consortium name="The Broad Institute Genome Sequencing Center for Infectious Disease"/>
            <person name="Wu L."/>
            <person name="Ma J."/>
        </authorList>
    </citation>
    <scope>NUCLEOTIDE SEQUENCE [LARGE SCALE GENOMIC DNA]</scope>
    <source>
        <strain evidence="3">CGMCC 1.15480</strain>
    </source>
</reference>
<evidence type="ECO:0000313" key="3">
    <source>
        <dbReference type="Proteomes" id="UP000597761"/>
    </source>
</evidence>
<evidence type="ECO:0000259" key="1">
    <source>
        <dbReference type="Pfam" id="PF01636"/>
    </source>
</evidence>
<dbReference type="InterPro" id="IPR051678">
    <property type="entry name" value="AGP_Transferase"/>
</dbReference>
<dbReference type="Proteomes" id="UP000597761">
    <property type="component" value="Unassembled WGS sequence"/>
</dbReference>
<comment type="caution">
    <text evidence="2">The sequence shown here is derived from an EMBL/GenBank/DDBJ whole genome shotgun (WGS) entry which is preliminary data.</text>
</comment>
<accession>A0ABQ1NK57</accession>
<protein>
    <recommendedName>
        <fullName evidence="1">Aminoglycoside phosphotransferase domain-containing protein</fullName>
    </recommendedName>
</protein>
<evidence type="ECO:0000313" key="2">
    <source>
        <dbReference type="EMBL" id="GGC79287.1"/>
    </source>
</evidence>
<dbReference type="SUPFAM" id="SSF56112">
    <property type="entry name" value="Protein kinase-like (PK-like)"/>
    <property type="match status" value="1"/>
</dbReference>
<sequence>MAHPIATAPVTDAVVADVIRAVTAATGRPAYPDARWRPPVQGAVGHLLGLRLAGRTDADDADLLVAKLFPPAVSARAATEATALTAAAVLGDEVPRAVVAGRLAGGTGFLVMTRLPGDRWADVRPALSPADAAAVVAQVGSVAGRLHAVTGEHFGALADDGDGGPTPRRWATSRGWTTALVERTLAAFDAAGGDPVLATGVERLAAASLLDDAVPPSLCHQDLNGGNILLRRDPGSVPVISGLVDFERAEWADPAHDLALTVVHLMHEGEADLVPVLLDAHGGMDPAARSRLALHVVLRMTAEWAWVATDRPADWRHKTVTLAGWIRART</sequence>